<reference evidence="2" key="1">
    <citation type="submission" date="2023-10" db="EMBL/GenBank/DDBJ databases">
        <authorList>
            <person name="Chen Y."/>
            <person name="Shah S."/>
            <person name="Dougan E. K."/>
            <person name="Thang M."/>
            <person name="Chan C."/>
        </authorList>
    </citation>
    <scope>NUCLEOTIDE SEQUENCE [LARGE SCALE GENOMIC DNA]</scope>
</reference>
<gene>
    <name evidence="2" type="ORF">PCOR1329_LOCUS10532</name>
</gene>
<evidence type="ECO:0000313" key="3">
    <source>
        <dbReference type="Proteomes" id="UP001189429"/>
    </source>
</evidence>
<dbReference type="EMBL" id="CAUYUJ010002991">
    <property type="protein sequence ID" value="CAK0803301.1"/>
    <property type="molecule type" value="Genomic_DNA"/>
</dbReference>
<evidence type="ECO:0000313" key="2">
    <source>
        <dbReference type="EMBL" id="CAK0803301.1"/>
    </source>
</evidence>
<evidence type="ECO:0000256" key="1">
    <source>
        <dbReference type="SAM" id="MobiDB-lite"/>
    </source>
</evidence>
<sequence length="250" mass="27893">MSLQSFFGMCRMSCVSQSVATSSSIVQDGIFRTETFANNGSVMRDSFSGTGLCANGMQDVIVGMGMKGRLTQSIPASALIVPADTPPVVDSSMWLGVARCMMGCGRHSWHRNSTSIVMRRDSTAHKLIGQTSESQTAASELAQIGATKVRRSRDSPGIGTAIEHFPKARRGSTIRTSGSVLDVRLLRQHRREQKDVLREQTVRHTRQRRRELARHQRQHHHVKRKPRMAGRSPRTRETRTRGRTTRRNSG</sequence>
<feature type="compositionally biased region" description="Basic residues" evidence="1">
    <location>
        <begin position="241"/>
        <end position="250"/>
    </location>
</feature>
<proteinExistence type="predicted"/>
<protein>
    <submittedName>
        <fullName evidence="2">Uncharacterized protein</fullName>
    </submittedName>
</protein>
<organism evidence="2 3">
    <name type="scientific">Prorocentrum cordatum</name>
    <dbReference type="NCBI Taxonomy" id="2364126"/>
    <lineage>
        <taxon>Eukaryota</taxon>
        <taxon>Sar</taxon>
        <taxon>Alveolata</taxon>
        <taxon>Dinophyceae</taxon>
        <taxon>Prorocentrales</taxon>
        <taxon>Prorocentraceae</taxon>
        <taxon>Prorocentrum</taxon>
    </lineage>
</organism>
<comment type="caution">
    <text evidence="2">The sequence shown here is derived from an EMBL/GenBank/DDBJ whole genome shotgun (WGS) entry which is preliminary data.</text>
</comment>
<accession>A0ABN9QBN8</accession>
<dbReference type="Proteomes" id="UP001189429">
    <property type="component" value="Unassembled WGS sequence"/>
</dbReference>
<name>A0ABN9QBN8_9DINO</name>
<feature type="region of interest" description="Disordered" evidence="1">
    <location>
        <begin position="201"/>
        <end position="250"/>
    </location>
</feature>
<keyword evidence="3" id="KW-1185">Reference proteome</keyword>
<feature type="compositionally biased region" description="Basic residues" evidence="1">
    <location>
        <begin position="203"/>
        <end position="228"/>
    </location>
</feature>